<keyword evidence="1" id="KW-0472">Membrane</keyword>
<evidence type="ECO:0000256" key="1">
    <source>
        <dbReference type="SAM" id="Phobius"/>
    </source>
</evidence>
<keyword evidence="2" id="KW-0732">Signal</keyword>
<evidence type="ECO:0000313" key="4">
    <source>
        <dbReference type="EMBL" id="QJR10362.1"/>
    </source>
</evidence>
<evidence type="ECO:0000256" key="2">
    <source>
        <dbReference type="SAM" id="SignalP"/>
    </source>
</evidence>
<feature type="transmembrane region" description="Helical" evidence="1">
    <location>
        <begin position="542"/>
        <end position="562"/>
    </location>
</feature>
<feature type="chain" id="PRO_5026982099" evidence="2">
    <location>
        <begin position="28"/>
        <end position="637"/>
    </location>
</feature>
<dbReference type="SUPFAM" id="SSF56601">
    <property type="entry name" value="beta-lactamase/transpeptidase-like"/>
    <property type="match status" value="1"/>
</dbReference>
<dbReference type="PANTHER" id="PTHR46825:SF9">
    <property type="entry name" value="BETA-LACTAMASE-RELATED DOMAIN-CONTAINING PROTEIN"/>
    <property type="match status" value="1"/>
</dbReference>
<protein>
    <submittedName>
        <fullName evidence="4">D-aminopeptidase</fullName>
        <ecNumber evidence="4">3.4.11.19</ecNumber>
    </submittedName>
</protein>
<proteinExistence type="predicted"/>
<feature type="transmembrane region" description="Helical" evidence="1">
    <location>
        <begin position="489"/>
        <end position="513"/>
    </location>
</feature>
<reference evidence="4 5" key="1">
    <citation type="submission" date="2020-04" db="EMBL/GenBank/DDBJ databases">
        <title>Usitatibacter rugosus gen. nov., sp. nov. and Usitatibacter palustris sp. nov., novel members of Usitatibacteraceae fam. nov. within the order Nitrosomonadales isolated from soil.</title>
        <authorList>
            <person name="Huber K.J."/>
            <person name="Neumann-Schaal M."/>
            <person name="Geppert A."/>
            <person name="Luckner M."/>
            <person name="Wanner G."/>
            <person name="Overmann J."/>
        </authorList>
    </citation>
    <scope>NUCLEOTIDE SEQUENCE [LARGE SCALE GENOMIC DNA]</scope>
    <source>
        <strain evidence="4 5">0125_3</strain>
    </source>
</reference>
<dbReference type="AlphaFoldDB" id="A0A6M4GTJ3"/>
<feature type="domain" description="Beta-lactamase-related" evidence="3">
    <location>
        <begin position="54"/>
        <end position="367"/>
    </location>
</feature>
<evidence type="ECO:0000313" key="5">
    <source>
        <dbReference type="Proteomes" id="UP000501534"/>
    </source>
</evidence>
<keyword evidence="4" id="KW-0645">Protease</keyword>
<dbReference type="InterPro" id="IPR012338">
    <property type="entry name" value="Beta-lactam/transpept-like"/>
</dbReference>
<gene>
    <name evidence="4" type="primary">dap</name>
    <name evidence="4" type="ORF">DSM104443_01420</name>
</gene>
<dbReference type="Proteomes" id="UP000501534">
    <property type="component" value="Chromosome"/>
</dbReference>
<evidence type="ECO:0000259" key="3">
    <source>
        <dbReference type="Pfam" id="PF00144"/>
    </source>
</evidence>
<dbReference type="KEGG" id="uru:DSM104443_01420"/>
<dbReference type="PANTHER" id="PTHR46825">
    <property type="entry name" value="D-ALANYL-D-ALANINE-CARBOXYPEPTIDASE/ENDOPEPTIDASE AMPH"/>
    <property type="match status" value="1"/>
</dbReference>
<feature type="transmembrane region" description="Helical" evidence="1">
    <location>
        <begin position="608"/>
        <end position="626"/>
    </location>
</feature>
<feature type="transmembrane region" description="Helical" evidence="1">
    <location>
        <begin position="574"/>
        <end position="596"/>
    </location>
</feature>
<keyword evidence="1" id="KW-0812">Transmembrane</keyword>
<dbReference type="RefSeq" id="WP_171090813.1">
    <property type="nucleotide sequence ID" value="NZ_CP053069.1"/>
</dbReference>
<keyword evidence="4" id="KW-0031">Aminopeptidase</keyword>
<name>A0A6M4GTJ3_9PROT</name>
<dbReference type="InterPro" id="IPR050491">
    <property type="entry name" value="AmpC-like"/>
</dbReference>
<keyword evidence="1" id="KW-1133">Transmembrane helix</keyword>
<dbReference type="Gene3D" id="3.40.710.10">
    <property type="entry name" value="DD-peptidase/beta-lactamase superfamily"/>
    <property type="match status" value="1"/>
</dbReference>
<dbReference type="InterPro" id="IPR001466">
    <property type="entry name" value="Beta-lactam-related"/>
</dbReference>
<sequence length="637" mass="69703">MIRILTARLLRIAAGLACLAFTGAALAQPAREAKPLTAADLEAWFDGVMPTTLKITGTPGVTISVVKDGQVLFEKGYGYADMEKLTPVDARTTLFRPGSVSKLFTWTAVMQQVEAGKLDLDADVNKYLDFQIPAYDGKPLTLRNIMTHRTGFEEVVKDLITFTGEGPTDEQTVKKYIPPRIYPPGTVAGYSNYATSLAGYIVQRVSGEPFQEYLERHIFVPLGMKNSTFRQPLPEAMRANMSVGYKDVDNKGDGFEIISMPAAGSLTSTADDMAKFMIAHLNNGAGLLKPETAKQMHEFSFRTFPELNGNALGFYEQTINGRRAIAHGGDTVYFHSELLLFPAEKVGLFMSVNGGGRGGMGARARYFIVPEFADRYFPRAETFTPVDAKTAKEHAQMIAGRYKTSRRADSTFISLATLAGVVTLTANADDTISHSILGFPVRYREVKPFVWQEIGGHDKLQATVVDGKVVSWTTDMLAFAFSFEPQGGLAGAGLAIPLVGLAVVLILLGLFAWPIRATALRAAANPRVFSRPKVLAIRAGRVFAILTLGALVAWAALFVMALQNLTPKLDTFLFASQALACVAFFGGWLVAAWNLVLDVRGRLGWKRIAWSAAILFAFTMLVWLGWNYGMLKFYSQF</sequence>
<dbReference type="EC" id="3.4.11.19" evidence="4"/>
<keyword evidence="5" id="KW-1185">Reference proteome</keyword>
<dbReference type="EMBL" id="CP053069">
    <property type="protein sequence ID" value="QJR10362.1"/>
    <property type="molecule type" value="Genomic_DNA"/>
</dbReference>
<dbReference type="Pfam" id="PF00144">
    <property type="entry name" value="Beta-lactamase"/>
    <property type="match status" value="1"/>
</dbReference>
<dbReference type="GO" id="GO:0004177">
    <property type="term" value="F:aminopeptidase activity"/>
    <property type="evidence" value="ECO:0007669"/>
    <property type="project" value="UniProtKB-KW"/>
</dbReference>
<keyword evidence="4" id="KW-0378">Hydrolase</keyword>
<accession>A0A6M4GTJ3</accession>
<organism evidence="4 5">
    <name type="scientific">Usitatibacter rugosus</name>
    <dbReference type="NCBI Taxonomy" id="2732067"/>
    <lineage>
        <taxon>Bacteria</taxon>
        <taxon>Pseudomonadati</taxon>
        <taxon>Pseudomonadota</taxon>
        <taxon>Betaproteobacteria</taxon>
        <taxon>Nitrosomonadales</taxon>
        <taxon>Usitatibacteraceae</taxon>
        <taxon>Usitatibacter</taxon>
    </lineage>
</organism>
<feature type="signal peptide" evidence="2">
    <location>
        <begin position="1"/>
        <end position="27"/>
    </location>
</feature>